<dbReference type="EMBL" id="MLYV02001192">
    <property type="protein sequence ID" value="PSR72385.1"/>
    <property type="molecule type" value="Genomic_DNA"/>
</dbReference>
<protein>
    <submittedName>
        <fullName evidence="2">Uncharacterized protein</fullName>
    </submittedName>
</protein>
<feature type="region of interest" description="Disordered" evidence="1">
    <location>
        <begin position="191"/>
        <end position="255"/>
    </location>
</feature>
<feature type="compositionally biased region" description="Basic residues" evidence="1">
    <location>
        <begin position="23"/>
        <end position="33"/>
    </location>
</feature>
<proteinExistence type="predicted"/>
<evidence type="ECO:0000313" key="3">
    <source>
        <dbReference type="Proteomes" id="UP000186601"/>
    </source>
</evidence>
<keyword evidence="3" id="KW-1185">Reference proteome</keyword>
<feature type="region of interest" description="Disordered" evidence="1">
    <location>
        <begin position="63"/>
        <end position="91"/>
    </location>
</feature>
<dbReference type="Proteomes" id="UP000186601">
    <property type="component" value="Unassembled WGS sequence"/>
</dbReference>
<evidence type="ECO:0000256" key="1">
    <source>
        <dbReference type="SAM" id="MobiDB-lite"/>
    </source>
</evidence>
<name>A0A2R6NJ22_9APHY</name>
<comment type="caution">
    <text evidence="2">The sequence shown here is derived from an EMBL/GenBank/DDBJ whole genome shotgun (WGS) entry which is preliminary data.</text>
</comment>
<gene>
    <name evidence="2" type="ORF">PHLCEN_2v11728</name>
</gene>
<sequence>MDPSQALYSRHRPPFPATLGRQRSLRARAHRKNPSPVPLTLESAEPSIHRDVNPRSLVRWTSFKRERTRTAPEGSFSSPRSNGQRFSLSSPLSKSRLDLLKATILPHPPLPGKRIDMVHEDQPRLSRAKNLNDSTDKIFAELDLFDGEHAHRATSENEGGTVNSIAQDTADNVDLTAYQNHTIKMEETKTNTTCDTKNTEETYSANIPKPKRSRAYSQQGMKTSVYAPLENEAYDSGPGEPKRKSRRSSVSSAISKRALKARSMIIRRPERGISSQDFFAQDRTRQGPHMAALNDNVLPTVQISGEGGRQEDYSIGCAEYEPDLVLNPMDFAAISRRASSSGGVAAPTLVHHPFPSLDAGNWMRV</sequence>
<evidence type="ECO:0000313" key="2">
    <source>
        <dbReference type="EMBL" id="PSR72385.1"/>
    </source>
</evidence>
<feature type="region of interest" description="Disordered" evidence="1">
    <location>
        <begin position="1"/>
        <end position="46"/>
    </location>
</feature>
<reference evidence="2 3" key="1">
    <citation type="submission" date="2018-02" db="EMBL/GenBank/DDBJ databases">
        <title>Genome sequence of the basidiomycete white-rot fungus Phlebia centrifuga.</title>
        <authorList>
            <person name="Granchi Z."/>
            <person name="Peng M."/>
            <person name="de Vries R.P."/>
            <person name="Hilden K."/>
            <person name="Makela M.R."/>
            <person name="Grigoriev I."/>
            <person name="Riley R."/>
        </authorList>
    </citation>
    <scope>NUCLEOTIDE SEQUENCE [LARGE SCALE GENOMIC DNA]</scope>
    <source>
        <strain evidence="2 3">FBCC195</strain>
    </source>
</reference>
<accession>A0A2R6NJ22</accession>
<dbReference type="AlphaFoldDB" id="A0A2R6NJ22"/>
<organism evidence="2 3">
    <name type="scientific">Hermanssonia centrifuga</name>
    <dbReference type="NCBI Taxonomy" id="98765"/>
    <lineage>
        <taxon>Eukaryota</taxon>
        <taxon>Fungi</taxon>
        <taxon>Dikarya</taxon>
        <taxon>Basidiomycota</taxon>
        <taxon>Agaricomycotina</taxon>
        <taxon>Agaricomycetes</taxon>
        <taxon>Polyporales</taxon>
        <taxon>Meruliaceae</taxon>
        <taxon>Hermanssonia</taxon>
    </lineage>
</organism>
<dbReference type="OrthoDB" id="2802145at2759"/>
<feature type="compositionally biased region" description="Polar residues" evidence="1">
    <location>
        <begin position="75"/>
        <end position="91"/>
    </location>
</feature>